<protein>
    <submittedName>
        <fullName evidence="1">Uncharacterized protein</fullName>
    </submittedName>
</protein>
<organism evidence="1">
    <name type="scientific">bioreactor metagenome</name>
    <dbReference type="NCBI Taxonomy" id="1076179"/>
    <lineage>
        <taxon>unclassified sequences</taxon>
        <taxon>metagenomes</taxon>
        <taxon>ecological metagenomes</taxon>
    </lineage>
</organism>
<gene>
    <name evidence="1" type="ORF">SDC9_25415</name>
</gene>
<sequence>MQAAETRPQRATISISSEIKERVIQRKRGHQTYDDVLGQMLDMLDVGDEGTAHGVVFLSEVPLGKDNEMKKLKMPIPLQLHLDQKNGFIDLANTEFKILVSCETLEEALEEAGLQFSDSFDQYNDPDVSMTAASKEFGKKLRDAVWL</sequence>
<accession>A0A644UL05</accession>
<proteinExistence type="predicted"/>
<name>A0A644UL05_9ZZZZ</name>
<comment type="caution">
    <text evidence="1">The sequence shown here is derived from an EMBL/GenBank/DDBJ whole genome shotgun (WGS) entry which is preliminary data.</text>
</comment>
<reference evidence="1" key="1">
    <citation type="submission" date="2019-08" db="EMBL/GenBank/DDBJ databases">
        <authorList>
            <person name="Kucharzyk K."/>
            <person name="Murdoch R.W."/>
            <person name="Higgins S."/>
            <person name="Loffler F."/>
        </authorList>
    </citation>
    <scope>NUCLEOTIDE SEQUENCE</scope>
</reference>
<dbReference type="EMBL" id="VSSQ01000127">
    <property type="protein sequence ID" value="MPL79532.1"/>
    <property type="molecule type" value="Genomic_DNA"/>
</dbReference>
<evidence type="ECO:0000313" key="1">
    <source>
        <dbReference type="EMBL" id="MPL79532.1"/>
    </source>
</evidence>
<dbReference type="AlphaFoldDB" id="A0A644UL05"/>